<feature type="repeat" description="Solcar" evidence="5">
    <location>
        <begin position="20"/>
        <end position="106"/>
    </location>
</feature>
<dbReference type="Gene3D" id="1.50.40.10">
    <property type="entry name" value="Mitochondrial carrier domain"/>
    <property type="match status" value="1"/>
</dbReference>
<dbReference type="PANTHER" id="PTHR46181">
    <property type="entry name" value="MITOCHONDRIAL GLYCINE TRANSPORTER"/>
    <property type="match status" value="1"/>
</dbReference>
<dbReference type="Proteomes" id="UP000079169">
    <property type="component" value="Unplaced"/>
</dbReference>
<dbReference type="STRING" id="121845.A0A3Q0ITC0"/>
<comment type="similarity">
    <text evidence="2 6">Belongs to the mitochondrial carrier (TC 2.A.29) family.</text>
</comment>
<protein>
    <submittedName>
        <fullName evidence="8">Mitochondrial glycine transporter B-like</fullName>
    </submittedName>
</protein>
<sequence>MFYTQAKSFKPTGLNETTPGYVLFQLACGGAAGATATLVTQPADIIKTRIQLTCQSPATSSLKYAVCSIYQDYGVLGFVQGFVPRMLKRTLMSAISWTIFEQVRTFYTHFTGLN</sequence>
<dbReference type="KEGG" id="dci:103509534"/>
<organism evidence="7 8">
    <name type="scientific">Diaphorina citri</name>
    <name type="common">Asian citrus psyllid</name>
    <dbReference type="NCBI Taxonomy" id="121845"/>
    <lineage>
        <taxon>Eukaryota</taxon>
        <taxon>Metazoa</taxon>
        <taxon>Ecdysozoa</taxon>
        <taxon>Arthropoda</taxon>
        <taxon>Hexapoda</taxon>
        <taxon>Insecta</taxon>
        <taxon>Pterygota</taxon>
        <taxon>Neoptera</taxon>
        <taxon>Paraneoptera</taxon>
        <taxon>Hemiptera</taxon>
        <taxon>Sternorrhyncha</taxon>
        <taxon>Psylloidea</taxon>
        <taxon>Psyllidae</taxon>
        <taxon>Diaphorininae</taxon>
        <taxon>Diaphorina</taxon>
    </lineage>
</organism>
<evidence type="ECO:0000256" key="1">
    <source>
        <dbReference type="ARBA" id="ARBA00004141"/>
    </source>
</evidence>
<evidence type="ECO:0000256" key="3">
    <source>
        <dbReference type="ARBA" id="ARBA00022692"/>
    </source>
</evidence>
<proteinExistence type="inferred from homology"/>
<dbReference type="RefSeq" id="XP_026679517.1">
    <property type="nucleotide sequence ID" value="XM_026823716.1"/>
</dbReference>
<evidence type="ECO:0000313" key="7">
    <source>
        <dbReference type="Proteomes" id="UP000079169"/>
    </source>
</evidence>
<dbReference type="PANTHER" id="PTHR46181:SF3">
    <property type="entry name" value="MITOCHONDRIAL GLYCINE TRANSPORTER"/>
    <property type="match status" value="1"/>
</dbReference>
<keyword evidence="3 5" id="KW-0812">Transmembrane</keyword>
<keyword evidence="7" id="KW-1185">Reference proteome</keyword>
<dbReference type="InterPro" id="IPR023395">
    <property type="entry name" value="MCP_dom_sf"/>
</dbReference>
<dbReference type="GO" id="GO:1904983">
    <property type="term" value="P:glycine import into mitochondrion"/>
    <property type="evidence" value="ECO:0007669"/>
    <property type="project" value="TreeGrafter"/>
</dbReference>
<keyword evidence="4 5" id="KW-0472">Membrane</keyword>
<dbReference type="AlphaFoldDB" id="A0A3Q0ITC0"/>
<evidence type="ECO:0000256" key="2">
    <source>
        <dbReference type="ARBA" id="ARBA00006375"/>
    </source>
</evidence>
<accession>A0A3Q0ITC0</accession>
<reference evidence="8" key="1">
    <citation type="submission" date="2025-08" db="UniProtKB">
        <authorList>
            <consortium name="RefSeq"/>
        </authorList>
    </citation>
    <scope>IDENTIFICATION</scope>
</reference>
<evidence type="ECO:0000256" key="6">
    <source>
        <dbReference type="RuleBase" id="RU000488"/>
    </source>
</evidence>
<evidence type="ECO:0000313" key="8">
    <source>
        <dbReference type="RefSeq" id="XP_026679517.1"/>
    </source>
</evidence>
<dbReference type="SUPFAM" id="SSF103506">
    <property type="entry name" value="Mitochondrial carrier"/>
    <property type="match status" value="1"/>
</dbReference>
<dbReference type="GeneID" id="103509534"/>
<evidence type="ECO:0000256" key="5">
    <source>
        <dbReference type="PROSITE-ProRule" id="PRU00282"/>
    </source>
</evidence>
<dbReference type="PROSITE" id="PS50920">
    <property type="entry name" value="SOLCAR"/>
    <property type="match status" value="1"/>
</dbReference>
<gene>
    <name evidence="8" type="primary">LOC103509534</name>
</gene>
<dbReference type="GO" id="GO:0005739">
    <property type="term" value="C:mitochondrion"/>
    <property type="evidence" value="ECO:0007669"/>
    <property type="project" value="TreeGrafter"/>
</dbReference>
<dbReference type="GO" id="GO:0015187">
    <property type="term" value="F:glycine transmembrane transporter activity"/>
    <property type="evidence" value="ECO:0007669"/>
    <property type="project" value="TreeGrafter"/>
</dbReference>
<keyword evidence="6" id="KW-0813">Transport</keyword>
<name>A0A3Q0ITC0_DIACI</name>
<comment type="subcellular location">
    <subcellularLocation>
        <location evidence="1">Membrane</location>
        <topology evidence="1">Multi-pass membrane protein</topology>
    </subcellularLocation>
</comment>
<dbReference type="PaxDb" id="121845-A0A3Q0ITC0"/>
<evidence type="ECO:0000256" key="4">
    <source>
        <dbReference type="ARBA" id="ARBA00023136"/>
    </source>
</evidence>
<dbReference type="Pfam" id="PF00153">
    <property type="entry name" value="Mito_carr"/>
    <property type="match status" value="1"/>
</dbReference>
<dbReference type="InterPro" id="IPR018108">
    <property type="entry name" value="MCP_transmembrane"/>
</dbReference>
<dbReference type="GO" id="GO:0016020">
    <property type="term" value="C:membrane"/>
    <property type="evidence" value="ECO:0007669"/>
    <property type="project" value="UniProtKB-SubCell"/>
</dbReference>